<gene>
    <name evidence="5" type="ORF">HDA37_002010</name>
</gene>
<keyword evidence="2" id="KW-0238">DNA-binding</keyword>
<evidence type="ECO:0000313" key="6">
    <source>
        <dbReference type="Proteomes" id="UP000549695"/>
    </source>
</evidence>
<protein>
    <submittedName>
        <fullName evidence="5">GntR family transcriptional regulator</fullName>
    </submittedName>
</protein>
<reference evidence="5 6" key="1">
    <citation type="submission" date="2020-07" db="EMBL/GenBank/DDBJ databases">
        <title>Sequencing the genomes of 1000 actinobacteria strains.</title>
        <authorList>
            <person name="Klenk H.-P."/>
        </authorList>
    </citation>
    <scope>NUCLEOTIDE SEQUENCE [LARGE SCALE GENOMIC DNA]</scope>
    <source>
        <strain evidence="5 6">DSM 44749</strain>
    </source>
</reference>
<dbReference type="PANTHER" id="PTHR44846">
    <property type="entry name" value="MANNOSYL-D-GLYCERATE TRANSPORT/METABOLISM SYSTEM REPRESSOR MNGR-RELATED"/>
    <property type="match status" value="1"/>
</dbReference>
<evidence type="ECO:0000256" key="3">
    <source>
        <dbReference type="ARBA" id="ARBA00023163"/>
    </source>
</evidence>
<dbReference type="GO" id="GO:0003677">
    <property type="term" value="F:DNA binding"/>
    <property type="evidence" value="ECO:0007669"/>
    <property type="project" value="UniProtKB-KW"/>
</dbReference>
<dbReference type="EMBL" id="JACCCZ010000001">
    <property type="protein sequence ID" value="NYG01725.1"/>
    <property type="molecule type" value="Genomic_DNA"/>
</dbReference>
<feature type="domain" description="HTH gntR-type" evidence="4">
    <location>
        <begin position="7"/>
        <end position="75"/>
    </location>
</feature>
<dbReference type="SUPFAM" id="SSF46785">
    <property type="entry name" value="Winged helix' DNA-binding domain"/>
    <property type="match status" value="1"/>
</dbReference>
<dbReference type="PRINTS" id="PR00035">
    <property type="entry name" value="HTHGNTR"/>
</dbReference>
<dbReference type="Gene3D" id="1.10.10.10">
    <property type="entry name" value="Winged helix-like DNA-binding domain superfamily/Winged helix DNA-binding domain"/>
    <property type="match status" value="1"/>
</dbReference>
<dbReference type="PROSITE" id="PS50949">
    <property type="entry name" value="HTH_GNTR"/>
    <property type="match status" value="1"/>
</dbReference>
<dbReference type="InterPro" id="IPR028978">
    <property type="entry name" value="Chorismate_lyase_/UTRA_dom_sf"/>
</dbReference>
<dbReference type="AlphaFoldDB" id="A0A852W5W4"/>
<keyword evidence="1" id="KW-0805">Transcription regulation</keyword>
<evidence type="ECO:0000313" key="5">
    <source>
        <dbReference type="EMBL" id="NYG01725.1"/>
    </source>
</evidence>
<proteinExistence type="predicted"/>
<dbReference type="SMART" id="SM00345">
    <property type="entry name" value="HTH_GNTR"/>
    <property type="match status" value="1"/>
</dbReference>
<dbReference type="GO" id="GO:0045892">
    <property type="term" value="P:negative regulation of DNA-templated transcription"/>
    <property type="evidence" value="ECO:0007669"/>
    <property type="project" value="TreeGrafter"/>
</dbReference>
<dbReference type="InterPro" id="IPR011663">
    <property type="entry name" value="UTRA"/>
</dbReference>
<dbReference type="Proteomes" id="UP000549695">
    <property type="component" value="Unassembled WGS sequence"/>
</dbReference>
<dbReference type="Pfam" id="PF00392">
    <property type="entry name" value="GntR"/>
    <property type="match status" value="1"/>
</dbReference>
<dbReference type="GeneID" id="98051788"/>
<keyword evidence="3" id="KW-0804">Transcription</keyword>
<dbReference type="InterPro" id="IPR000524">
    <property type="entry name" value="Tscrpt_reg_HTH_GntR"/>
</dbReference>
<evidence type="ECO:0000256" key="1">
    <source>
        <dbReference type="ARBA" id="ARBA00023015"/>
    </source>
</evidence>
<name>A0A852W5W4_PSEA5</name>
<dbReference type="InterPro" id="IPR036390">
    <property type="entry name" value="WH_DNA-bd_sf"/>
</dbReference>
<dbReference type="SMART" id="SM00866">
    <property type="entry name" value="UTRA"/>
    <property type="match status" value="1"/>
</dbReference>
<dbReference type="Gene3D" id="3.40.1410.10">
    <property type="entry name" value="Chorismate lyase-like"/>
    <property type="match status" value="1"/>
</dbReference>
<evidence type="ECO:0000256" key="2">
    <source>
        <dbReference type="ARBA" id="ARBA00023125"/>
    </source>
</evidence>
<sequence>MSEQGGRSKRARLVEDLAGRIRSGRLPNGEQLPGENQLARTYAVSRGTVRSALAELARRDLITTETGVGSFVTFDGSPLDQRLGWAQAFAASGAAVGTELLGITAGGDPGPTGYEGPLVTVRRLRRAGAVPVSLETASLPATGHLARLPETGLVDGSITATLAAAGLLGIAGEQWIAVAPLDTADAVTLEREPGELFLHAVRVTRDARGGLVEHVVSLLDPQRFRFHLAFGQTR</sequence>
<accession>A0A852W5W4</accession>
<dbReference type="InterPro" id="IPR050679">
    <property type="entry name" value="Bact_HTH_transcr_reg"/>
</dbReference>
<comment type="caution">
    <text evidence="5">The sequence shown here is derived from an EMBL/GenBank/DDBJ whole genome shotgun (WGS) entry which is preliminary data.</text>
</comment>
<dbReference type="CDD" id="cd07377">
    <property type="entry name" value="WHTH_GntR"/>
    <property type="match status" value="1"/>
</dbReference>
<dbReference type="PANTHER" id="PTHR44846:SF17">
    <property type="entry name" value="GNTR-FAMILY TRANSCRIPTIONAL REGULATOR"/>
    <property type="match status" value="1"/>
</dbReference>
<dbReference type="GO" id="GO:0003700">
    <property type="term" value="F:DNA-binding transcription factor activity"/>
    <property type="evidence" value="ECO:0007669"/>
    <property type="project" value="InterPro"/>
</dbReference>
<evidence type="ECO:0000259" key="4">
    <source>
        <dbReference type="PROSITE" id="PS50949"/>
    </source>
</evidence>
<dbReference type="SUPFAM" id="SSF64288">
    <property type="entry name" value="Chorismate lyase-like"/>
    <property type="match status" value="1"/>
</dbReference>
<organism evidence="5 6">
    <name type="scientific">Pseudonocardia alni</name>
    <name type="common">Amycolata alni</name>
    <dbReference type="NCBI Taxonomy" id="33907"/>
    <lineage>
        <taxon>Bacteria</taxon>
        <taxon>Bacillati</taxon>
        <taxon>Actinomycetota</taxon>
        <taxon>Actinomycetes</taxon>
        <taxon>Pseudonocardiales</taxon>
        <taxon>Pseudonocardiaceae</taxon>
        <taxon>Pseudonocardia</taxon>
    </lineage>
</organism>
<dbReference type="Pfam" id="PF07702">
    <property type="entry name" value="UTRA"/>
    <property type="match status" value="1"/>
</dbReference>
<keyword evidence="6" id="KW-1185">Reference proteome</keyword>
<dbReference type="RefSeq" id="WP_179760925.1">
    <property type="nucleotide sequence ID" value="NZ_BAAAJZ010000015.1"/>
</dbReference>
<dbReference type="InterPro" id="IPR036388">
    <property type="entry name" value="WH-like_DNA-bd_sf"/>
</dbReference>